<evidence type="ECO:0000313" key="4">
    <source>
        <dbReference type="Proteomes" id="UP000582981"/>
    </source>
</evidence>
<evidence type="ECO:0000313" key="2">
    <source>
        <dbReference type="EMBL" id="NWB97667.1"/>
    </source>
</evidence>
<dbReference type="Proteomes" id="UP000539985">
    <property type="component" value="Unassembled WGS sequence"/>
</dbReference>
<evidence type="ECO:0000313" key="1">
    <source>
        <dbReference type="EMBL" id="NWB51086.1"/>
    </source>
</evidence>
<accession>A0A7Y8C3U4</accession>
<name>A0A7Y8C3U4_9PSED</name>
<sequence length="277" mass="31603">MTNLSNEEIDALKAQPKTELEKTYEHGLLTSKNKEIHNIAKVINFLSSMKVEDAMKETYSLIQKRLTIFMRSIKFDLREKIITEIKIIAKDMINFQTKAPLKTLSKNIALSREHRTILNHFAEAFQEFNFALRIATAHLEIIEIAIPKAEPEAIVMALFLSLQCLYKGDMRLIRESADPDRKQLAKNASTERSKHYTPAQVQTCILLKEFAPKGGWTSKPQAAKVIASILEEFLTLNKISTPNQVTPGNVQRRVRNWLDTIESIQMAYLENCSTANI</sequence>
<proteinExistence type="predicted"/>
<reference evidence="3 4" key="1">
    <citation type="submission" date="2020-04" db="EMBL/GenBank/DDBJ databases">
        <title>Molecular characterization of pseudomonads from Agaricus bisporus reveal novel blotch 2 pathogens in Western Europe.</title>
        <authorList>
            <person name="Taparia T."/>
            <person name="Krijger M."/>
            <person name="Haynes E."/>
            <person name="Elpinstone J.G."/>
            <person name="Noble R."/>
            <person name="Van Der Wolf J."/>
        </authorList>
    </citation>
    <scope>NUCLEOTIDE SEQUENCE [LARGE SCALE GENOMIC DNA]</scope>
    <source>
        <strain evidence="1 4">F1001</strain>
        <strain evidence="2 3">H7001</strain>
    </source>
</reference>
<comment type="caution">
    <text evidence="2">The sequence shown here is derived from an EMBL/GenBank/DDBJ whole genome shotgun (WGS) entry which is preliminary data.</text>
</comment>
<dbReference type="EMBL" id="JACAPU010000051">
    <property type="protein sequence ID" value="NWB51086.1"/>
    <property type="molecule type" value="Genomic_DNA"/>
</dbReference>
<evidence type="ECO:0000313" key="3">
    <source>
        <dbReference type="Proteomes" id="UP000539985"/>
    </source>
</evidence>
<organism evidence="2 3">
    <name type="scientific">Pseudomonas gingeri</name>
    <dbReference type="NCBI Taxonomy" id="117681"/>
    <lineage>
        <taxon>Bacteria</taxon>
        <taxon>Pseudomonadati</taxon>
        <taxon>Pseudomonadota</taxon>
        <taxon>Gammaproteobacteria</taxon>
        <taxon>Pseudomonadales</taxon>
        <taxon>Pseudomonadaceae</taxon>
        <taxon>Pseudomonas</taxon>
    </lineage>
</organism>
<protein>
    <submittedName>
        <fullName evidence="2">Uncharacterized protein</fullName>
    </submittedName>
</protein>
<gene>
    <name evidence="1" type="ORF">HX829_31905</name>
    <name evidence="2" type="ORF">HX882_17355</name>
</gene>
<dbReference type="AlphaFoldDB" id="A0A7Y8C3U4"/>
<dbReference type="EMBL" id="JACAQB010000008">
    <property type="protein sequence ID" value="NWB97667.1"/>
    <property type="molecule type" value="Genomic_DNA"/>
</dbReference>
<dbReference type="RefSeq" id="WP_177103324.1">
    <property type="nucleotide sequence ID" value="NZ_JACAPU010000051.1"/>
</dbReference>
<dbReference type="Proteomes" id="UP000582981">
    <property type="component" value="Unassembled WGS sequence"/>
</dbReference>